<dbReference type="SUPFAM" id="SSF47413">
    <property type="entry name" value="lambda repressor-like DNA-binding domains"/>
    <property type="match status" value="1"/>
</dbReference>
<dbReference type="InterPro" id="IPR002934">
    <property type="entry name" value="Polymerase_NTP_transf_dom"/>
</dbReference>
<comment type="similarity">
    <text evidence="9">Belongs to the MntA antitoxin family.</text>
</comment>
<proteinExistence type="inferred from homology"/>
<dbReference type="Gene3D" id="3.30.460.10">
    <property type="entry name" value="Beta Polymerase, domain 2"/>
    <property type="match status" value="1"/>
</dbReference>
<evidence type="ECO:0000256" key="4">
    <source>
        <dbReference type="ARBA" id="ARBA00022695"/>
    </source>
</evidence>
<keyword evidence="8" id="KW-0460">Magnesium</keyword>
<dbReference type="PANTHER" id="PTHR33571:SF12">
    <property type="entry name" value="BSL3053 PROTEIN"/>
    <property type="match status" value="1"/>
</dbReference>
<dbReference type="Proteomes" id="UP000475214">
    <property type="component" value="Unassembled WGS sequence"/>
</dbReference>
<evidence type="ECO:0000313" key="11">
    <source>
        <dbReference type="EMBL" id="NEE04510.1"/>
    </source>
</evidence>
<dbReference type="InterPro" id="IPR052038">
    <property type="entry name" value="Type-VII_TA_antitoxin"/>
</dbReference>
<name>A0A6L9SK85_9ACTN</name>
<gene>
    <name evidence="11" type="ORF">G1H10_30525</name>
</gene>
<comment type="caution">
    <text evidence="11">The sequence shown here is derived from an EMBL/GenBank/DDBJ whole genome shotgun (WGS) entry which is preliminary data.</text>
</comment>
<evidence type="ECO:0000256" key="3">
    <source>
        <dbReference type="ARBA" id="ARBA00022679"/>
    </source>
</evidence>
<keyword evidence="4" id="KW-0548">Nucleotidyltransferase</keyword>
<keyword evidence="5" id="KW-0479">Metal-binding</keyword>
<dbReference type="AlphaFoldDB" id="A0A6L9SK85"/>
<dbReference type="CDD" id="cd05403">
    <property type="entry name" value="NT_KNTase_like"/>
    <property type="match status" value="1"/>
</dbReference>
<dbReference type="Pfam" id="PF01909">
    <property type="entry name" value="NTP_transf_2"/>
    <property type="match status" value="1"/>
</dbReference>
<evidence type="ECO:0000256" key="5">
    <source>
        <dbReference type="ARBA" id="ARBA00022723"/>
    </source>
</evidence>
<keyword evidence="2" id="KW-1277">Toxin-antitoxin system</keyword>
<evidence type="ECO:0000313" key="12">
    <source>
        <dbReference type="Proteomes" id="UP000475214"/>
    </source>
</evidence>
<evidence type="ECO:0000256" key="9">
    <source>
        <dbReference type="ARBA" id="ARBA00038276"/>
    </source>
</evidence>
<dbReference type="InterPro" id="IPR010982">
    <property type="entry name" value="Lambda_DNA-bd_dom_sf"/>
</dbReference>
<dbReference type="GO" id="GO:0046872">
    <property type="term" value="F:metal ion binding"/>
    <property type="evidence" value="ECO:0007669"/>
    <property type="project" value="UniProtKB-KW"/>
</dbReference>
<dbReference type="CDD" id="cd00093">
    <property type="entry name" value="HTH_XRE"/>
    <property type="match status" value="1"/>
</dbReference>
<keyword evidence="6" id="KW-0547">Nucleotide-binding</keyword>
<dbReference type="PROSITE" id="PS50943">
    <property type="entry name" value="HTH_CROC1"/>
    <property type="match status" value="1"/>
</dbReference>
<protein>
    <submittedName>
        <fullName evidence="11">Helix-turn-helix domain-containing protein</fullName>
    </submittedName>
</protein>
<dbReference type="SMART" id="SM00530">
    <property type="entry name" value="HTH_XRE"/>
    <property type="match status" value="1"/>
</dbReference>
<dbReference type="EMBL" id="JAAGOA010000035">
    <property type="protein sequence ID" value="NEE04510.1"/>
    <property type="molecule type" value="Genomic_DNA"/>
</dbReference>
<sequence length="144" mass="15481">MREARERAGLTQAELAETSGVARPNIAAYESGLRRPSPAMSRRLIEAARPKPHTSLDAHRDEVRRLADEFGLENPRVFGSVARGDDRPGSDLDLLVSVPKGKGLFALLGFARAVEALLGVRVDVVSEGGLGDGHARIRHEAVPV</sequence>
<accession>A0A6L9SK85</accession>
<keyword evidence="3" id="KW-0808">Transferase</keyword>
<dbReference type="GO" id="GO:0016779">
    <property type="term" value="F:nucleotidyltransferase activity"/>
    <property type="evidence" value="ECO:0007669"/>
    <property type="project" value="UniProtKB-KW"/>
</dbReference>
<dbReference type="InterPro" id="IPR001387">
    <property type="entry name" value="Cro/C1-type_HTH"/>
</dbReference>
<organism evidence="11 12">
    <name type="scientific">Phytoactinopolyspora halotolerans</name>
    <dbReference type="NCBI Taxonomy" id="1981512"/>
    <lineage>
        <taxon>Bacteria</taxon>
        <taxon>Bacillati</taxon>
        <taxon>Actinomycetota</taxon>
        <taxon>Actinomycetes</taxon>
        <taxon>Jiangellales</taxon>
        <taxon>Jiangellaceae</taxon>
        <taxon>Phytoactinopolyspora</taxon>
    </lineage>
</organism>
<dbReference type="Gene3D" id="1.10.260.40">
    <property type="entry name" value="lambda repressor-like DNA-binding domains"/>
    <property type="match status" value="1"/>
</dbReference>
<dbReference type="PANTHER" id="PTHR33571">
    <property type="entry name" value="SSL8005 PROTEIN"/>
    <property type="match status" value="1"/>
</dbReference>
<dbReference type="Pfam" id="PF01381">
    <property type="entry name" value="HTH_3"/>
    <property type="match status" value="1"/>
</dbReference>
<feature type="domain" description="HTH cro/C1-type" evidence="10">
    <location>
        <begin position="1"/>
        <end position="47"/>
    </location>
</feature>
<evidence type="ECO:0000259" key="10">
    <source>
        <dbReference type="PROSITE" id="PS50943"/>
    </source>
</evidence>
<dbReference type="InterPro" id="IPR043519">
    <property type="entry name" value="NT_sf"/>
</dbReference>
<evidence type="ECO:0000256" key="2">
    <source>
        <dbReference type="ARBA" id="ARBA00022649"/>
    </source>
</evidence>
<keyword evidence="7" id="KW-0067">ATP-binding</keyword>
<reference evidence="11 12" key="1">
    <citation type="submission" date="2020-02" db="EMBL/GenBank/DDBJ databases">
        <authorList>
            <person name="Li X.-J."/>
            <person name="Han X.-M."/>
        </authorList>
    </citation>
    <scope>NUCLEOTIDE SEQUENCE [LARGE SCALE GENOMIC DNA]</scope>
    <source>
        <strain evidence="11 12">CCTCC AB 2017055</strain>
    </source>
</reference>
<evidence type="ECO:0000256" key="6">
    <source>
        <dbReference type="ARBA" id="ARBA00022741"/>
    </source>
</evidence>
<evidence type="ECO:0000256" key="7">
    <source>
        <dbReference type="ARBA" id="ARBA00022840"/>
    </source>
</evidence>
<dbReference type="SUPFAM" id="SSF81301">
    <property type="entry name" value="Nucleotidyltransferase"/>
    <property type="match status" value="1"/>
</dbReference>
<evidence type="ECO:0000256" key="1">
    <source>
        <dbReference type="ARBA" id="ARBA00001946"/>
    </source>
</evidence>
<evidence type="ECO:0000256" key="8">
    <source>
        <dbReference type="ARBA" id="ARBA00022842"/>
    </source>
</evidence>
<keyword evidence="12" id="KW-1185">Reference proteome</keyword>
<dbReference type="GO" id="GO:0003677">
    <property type="term" value="F:DNA binding"/>
    <property type="evidence" value="ECO:0007669"/>
    <property type="project" value="InterPro"/>
</dbReference>
<dbReference type="GO" id="GO:0005524">
    <property type="term" value="F:ATP binding"/>
    <property type="evidence" value="ECO:0007669"/>
    <property type="project" value="UniProtKB-KW"/>
</dbReference>
<comment type="cofactor">
    <cofactor evidence="1">
        <name>Mg(2+)</name>
        <dbReference type="ChEBI" id="CHEBI:18420"/>
    </cofactor>
</comment>